<reference evidence="1" key="1">
    <citation type="journal article" date="2021" name="Proc. Natl. Acad. Sci. U.S.A.">
        <title>A Catalog of Tens of Thousands of Viruses from Human Metagenomes Reveals Hidden Associations with Chronic Diseases.</title>
        <authorList>
            <person name="Tisza M.J."/>
            <person name="Buck C.B."/>
        </authorList>
    </citation>
    <scope>NUCLEOTIDE SEQUENCE</scope>
    <source>
        <strain evidence="1">CtOoC8</strain>
    </source>
</reference>
<sequence>MIRIKEEQGIITMYTKAEMSQAQIIKFLQCQGYEVKGYYLNLPAQEGLLVSEPAVSRWTFTATKEGEKQSDKNIYTDVFEREMNHFFREFSKI</sequence>
<evidence type="ECO:0000313" key="1">
    <source>
        <dbReference type="EMBL" id="DAD65335.1"/>
    </source>
</evidence>
<organism evidence="1">
    <name type="scientific">Myoviridae sp. ctOoC8</name>
    <dbReference type="NCBI Taxonomy" id="2823542"/>
    <lineage>
        <taxon>Viruses</taxon>
        <taxon>Duplodnaviria</taxon>
        <taxon>Heunggongvirae</taxon>
        <taxon>Uroviricota</taxon>
        <taxon>Caudoviricetes</taxon>
    </lineage>
</organism>
<name>A0A8S5L6E6_9CAUD</name>
<protein>
    <submittedName>
        <fullName evidence="1">Uncharacterized protein</fullName>
    </submittedName>
</protein>
<accession>A0A8S5L6E6</accession>
<proteinExistence type="predicted"/>
<dbReference type="EMBL" id="BK014641">
    <property type="protein sequence ID" value="DAD65335.1"/>
    <property type="molecule type" value="Genomic_DNA"/>
</dbReference>